<keyword evidence="3" id="KW-1185">Reference proteome</keyword>
<dbReference type="Proteomes" id="UP001596395">
    <property type="component" value="Unassembled WGS sequence"/>
</dbReference>
<dbReference type="EMBL" id="JBHSXN010000002">
    <property type="protein sequence ID" value="MFC6953688.1"/>
    <property type="molecule type" value="Genomic_DNA"/>
</dbReference>
<dbReference type="RefSeq" id="WP_336350641.1">
    <property type="nucleotide sequence ID" value="NZ_JAZAQL010000002.1"/>
</dbReference>
<comment type="caution">
    <text evidence="2">The sequence shown here is derived from an EMBL/GenBank/DDBJ whole genome shotgun (WGS) entry which is preliminary data.</text>
</comment>
<protein>
    <submittedName>
        <fullName evidence="2">MazG nucleotide pyrophosphohydrolase domain-containing protein</fullName>
    </submittedName>
</protein>
<dbReference type="CDD" id="cd11523">
    <property type="entry name" value="NTP-PPase"/>
    <property type="match status" value="1"/>
</dbReference>
<evidence type="ECO:0000313" key="3">
    <source>
        <dbReference type="Proteomes" id="UP001596395"/>
    </source>
</evidence>
<evidence type="ECO:0000313" key="2">
    <source>
        <dbReference type="EMBL" id="MFC6953688.1"/>
    </source>
</evidence>
<organism evidence="2 3">
    <name type="scientific">Halorubellus litoreus</name>
    <dbReference type="NCBI Taxonomy" id="755308"/>
    <lineage>
        <taxon>Archaea</taxon>
        <taxon>Methanobacteriati</taxon>
        <taxon>Methanobacteriota</taxon>
        <taxon>Stenosarchaea group</taxon>
        <taxon>Halobacteria</taxon>
        <taxon>Halobacteriales</taxon>
        <taxon>Halorubellaceae</taxon>
        <taxon>Halorubellus</taxon>
    </lineage>
</organism>
<dbReference type="InterPro" id="IPR004518">
    <property type="entry name" value="MazG-like_dom"/>
</dbReference>
<sequence>MDAQDRVREFHDEHDMQGEPEYQLLDLASEVGELAADACSSTEYGAGDGEVEVERDEIGDALFSLLSFANSLDVDADAALDEALEKYERRIEATGDPGSDR</sequence>
<name>A0ABD5VJ02_9EURY</name>
<proteinExistence type="predicted"/>
<dbReference type="SUPFAM" id="SSF101386">
    <property type="entry name" value="all-alpha NTP pyrophosphatases"/>
    <property type="match status" value="1"/>
</dbReference>
<dbReference type="Pfam" id="PF03819">
    <property type="entry name" value="MazG"/>
    <property type="match status" value="1"/>
</dbReference>
<gene>
    <name evidence="2" type="ORF">ACFQGB_12515</name>
</gene>
<feature type="domain" description="NTP pyrophosphohydrolase MazG-like" evidence="1">
    <location>
        <begin position="24"/>
        <end position="91"/>
    </location>
</feature>
<evidence type="ECO:0000259" key="1">
    <source>
        <dbReference type="Pfam" id="PF03819"/>
    </source>
</evidence>
<dbReference type="Gene3D" id="1.10.287.1080">
    <property type="entry name" value="MazG-like"/>
    <property type="match status" value="1"/>
</dbReference>
<accession>A0ABD5VJ02</accession>
<dbReference type="AlphaFoldDB" id="A0ABD5VJ02"/>
<reference evidence="2 3" key="1">
    <citation type="journal article" date="2019" name="Int. J. Syst. Evol. Microbiol.">
        <title>The Global Catalogue of Microorganisms (GCM) 10K type strain sequencing project: providing services to taxonomists for standard genome sequencing and annotation.</title>
        <authorList>
            <consortium name="The Broad Institute Genomics Platform"/>
            <consortium name="The Broad Institute Genome Sequencing Center for Infectious Disease"/>
            <person name="Wu L."/>
            <person name="Ma J."/>
        </authorList>
    </citation>
    <scope>NUCLEOTIDE SEQUENCE [LARGE SCALE GENOMIC DNA]</scope>
    <source>
        <strain evidence="2 3">GX26</strain>
    </source>
</reference>